<keyword evidence="10 12" id="KW-0624">Polysaccharide degradation</keyword>
<dbReference type="InterPro" id="IPR044846">
    <property type="entry name" value="GH10"/>
</dbReference>
<feature type="compositionally biased region" description="Gly residues" evidence="13">
    <location>
        <begin position="742"/>
        <end position="751"/>
    </location>
</feature>
<protein>
    <recommendedName>
        <fullName evidence="12">Beta-xylanase</fullName>
        <ecNumber evidence="12">3.2.1.8</ecNumber>
    </recommendedName>
</protein>
<reference evidence="16 17" key="1">
    <citation type="journal article" date="2012" name="BMC Genomics">
        <title>Sequencing the genome of Marssonina brunnea reveals fungus-poplar co-evolution.</title>
        <authorList>
            <person name="Zhu S."/>
            <person name="Cao Y.-Z."/>
            <person name="Jiang C."/>
            <person name="Tan B.-Y."/>
            <person name="Wang Z."/>
            <person name="Feng S."/>
            <person name="Zhang L."/>
            <person name="Su X.-H."/>
            <person name="Brejova B."/>
            <person name="Vinar T."/>
            <person name="Xu M."/>
            <person name="Wang M.-X."/>
            <person name="Zhang S.-G."/>
            <person name="Huang M.-R."/>
            <person name="Wu R."/>
            <person name="Zhou Y."/>
        </authorList>
    </citation>
    <scope>NUCLEOTIDE SEQUENCE [LARGE SCALE GENOMIC DNA]</scope>
    <source>
        <strain evidence="16 17">MB_m1</strain>
    </source>
</reference>
<dbReference type="eggNOG" id="ENOG502QR4K">
    <property type="taxonomic scope" value="Eukaryota"/>
</dbReference>
<gene>
    <name evidence="16" type="ORF">MBM_04318</name>
</gene>
<evidence type="ECO:0000256" key="12">
    <source>
        <dbReference type="RuleBase" id="RU361174"/>
    </source>
</evidence>
<dbReference type="PROSITE" id="PS00591">
    <property type="entry name" value="GH10_1"/>
    <property type="match status" value="1"/>
</dbReference>
<evidence type="ECO:0000256" key="4">
    <source>
        <dbReference type="ARBA" id="ARBA00007495"/>
    </source>
</evidence>
<evidence type="ECO:0000256" key="5">
    <source>
        <dbReference type="ARBA" id="ARBA00022525"/>
    </source>
</evidence>
<feature type="compositionally biased region" description="Basic and acidic residues" evidence="13">
    <location>
        <begin position="591"/>
        <end position="693"/>
    </location>
</feature>
<evidence type="ECO:0000256" key="8">
    <source>
        <dbReference type="ARBA" id="ARBA00023277"/>
    </source>
</evidence>
<feature type="compositionally biased region" description="Pro residues" evidence="13">
    <location>
        <begin position="347"/>
        <end position="363"/>
    </location>
</feature>
<dbReference type="InterPro" id="IPR031158">
    <property type="entry name" value="GH10_AS"/>
</dbReference>
<evidence type="ECO:0000256" key="10">
    <source>
        <dbReference type="ARBA" id="ARBA00023326"/>
    </source>
</evidence>
<dbReference type="PANTHER" id="PTHR31490">
    <property type="entry name" value="GLYCOSYL HYDROLASE"/>
    <property type="match status" value="1"/>
</dbReference>
<dbReference type="GO" id="GO:0005576">
    <property type="term" value="C:extracellular region"/>
    <property type="evidence" value="ECO:0007669"/>
    <property type="project" value="UniProtKB-SubCell"/>
</dbReference>
<accession>K1WY01</accession>
<feature type="compositionally biased region" description="Low complexity" evidence="13">
    <location>
        <begin position="696"/>
        <end position="709"/>
    </location>
</feature>
<feature type="domain" description="GH10" evidence="15">
    <location>
        <begin position="22"/>
        <end position="334"/>
    </location>
</feature>
<feature type="active site" description="Nucleophile" evidence="11">
    <location>
        <position position="256"/>
    </location>
</feature>
<dbReference type="PRINTS" id="PR00134">
    <property type="entry name" value="GLHYDRLASE10"/>
</dbReference>
<feature type="compositionally biased region" description="Basic and acidic residues" evidence="13">
    <location>
        <begin position="405"/>
        <end position="435"/>
    </location>
</feature>
<evidence type="ECO:0000256" key="13">
    <source>
        <dbReference type="SAM" id="MobiDB-lite"/>
    </source>
</evidence>
<keyword evidence="17" id="KW-1185">Reference proteome</keyword>
<keyword evidence="14" id="KW-0732">Signal</keyword>
<evidence type="ECO:0000256" key="6">
    <source>
        <dbReference type="ARBA" id="ARBA00022651"/>
    </source>
</evidence>
<dbReference type="PROSITE" id="PS51760">
    <property type="entry name" value="GH10_2"/>
    <property type="match status" value="1"/>
</dbReference>
<dbReference type="Gene3D" id="3.20.20.80">
    <property type="entry name" value="Glycosidases"/>
    <property type="match status" value="1"/>
</dbReference>
<dbReference type="HOGENOM" id="CLU_370479_0_0_1"/>
<evidence type="ECO:0000256" key="14">
    <source>
        <dbReference type="SAM" id="SignalP"/>
    </source>
</evidence>
<sequence>MLSTTLILPFLLPAAHAQLNTLAIAAGLKYFGSATDNHELDDAPYVAILSDTTEFSMITVGNAQKWDTIGKSQDGFSFENADQIANLVAGNGQTLRCHTLVWYNQLPSWVSQGTWTRETLQKVLVDHITGVVTQYKGQCYAWDVVNEAFDDTEAAAHRDSPFYKAMGEDYIKIAFETARAADPDTKLYYNDYNIEFDGSKQQAALALVTQMVNEGTPIDGVGAQGHYISGKMPSTENIVANFEKYAALGLEVAITELDIRIELPGTPDKLEQQALDYAEAIKTCLDASACIGITIWDYTDKYSWVDATFQGYGQALLWDADLQKKPAYDAVAQVFSSRANNGSTPDPITPDPTTPDPTTPDPTTPEKKPDTGSRFTTSYGSAPTNPPTNGYPVNPRPGYDLPVESGKERPYKEDETETPTKKEGEKGTPTKEGEKGTPSNAPSKQGEKESPYKQNEKETSKKEGETGNPSKEGEKESQYKENETPTKKEGEKETSTKEGETGTPSNTPSKKGEKESSYKQNEKETSKKEGETGNPSKEGEKESPYKQNEKETSKKEGETGNPSKEGEKESQYKQNEKESSKNEGETGNPSKEGEKESSYKQNEKETSKKEGEKETSKKEGEKESQYKENEKETSKKEGEKETSKKEGETGTPSKEGEKESSYKQNEKEGSKNEGETGNPSKEKDQESPYKQDESQTPTKTEGETGTPTKEGGETGTPSNAPSKQGEKESSYRQDDQGTPIKKGGGSGEACT</sequence>
<feature type="compositionally biased region" description="Basic and acidic residues" evidence="13">
    <location>
        <begin position="724"/>
        <end position="735"/>
    </location>
</feature>
<keyword evidence="6" id="KW-0858">Xylan degradation</keyword>
<keyword evidence="8 12" id="KW-0119">Carbohydrate metabolism</keyword>
<dbReference type="PANTHER" id="PTHR31490:SF35">
    <property type="entry name" value="ENDO-1,4-BETA-XYLANASE"/>
    <property type="match status" value="1"/>
</dbReference>
<evidence type="ECO:0000313" key="17">
    <source>
        <dbReference type="Proteomes" id="UP000006753"/>
    </source>
</evidence>
<feature type="signal peptide" evidence="14">
    <location>
        <begin position="1"/>
        <end position="17"/>
    </location>
</feature>
<evidence type="ECO:0000256" key="11">
    <source>
        <dbReference type="PROSITE-ProRule" id="PRU10061"/>
    </source>
</evidence>
<dbReference type="InParanoid" id="K1WY01"/>
<feature type="chain" id="PRO_5003853153" description="Beta-xylanase" evidence="14">
    <location>
        <begin position="18"/>
        <end position="751"/>
    </location>
</feature>
<dbReference type="EC" id="3.2.1.8" evidence="12"/>
<dbReference type="KEGG" id="mbe:MBM_04318"/>
<proteinExistence type="inferred from homology"/>
<dbReference type="GeneID" id="18760253"/>
<dbReference type="GO" id="GO:0031176">
    <property type="term" value="F:endo-1,4-beta-xylanase activity"/>
    <property type="evidence" value="ECO:0007669"/>
    <property type="project" value="UniProtKB-EC"/>
</dbReference>
<feature type="compositionally biased region" description="Polar residues" evidence="13">
    <location>
        <begin position="373"/>
        <end position="383"/>
    </location>
</feature>
<dbReference type="OrthoDB" id="3055998at2759"/>
<dbReference type="InterPro" id="IPR017853">
    <property type="entry name" value="GH"/>
</dbReference>
<evidence type="ECO:0000256" key="7">
    <source>
        <dbReference type="ARBA" id="ARBA00022801"/>
    </source>
</evidence>
<evidence type="ECO:0000256" key="3">
    <source>
        <dbReference type="ARBA" id="ARBA00004851"/>
    </source>
</evidence>
<dbReference type="Pfam" id="PF00331">
    <property type="entry name" value="Glyco_hydro_10"/>
    <property type="match status" value="1"/>
</dbReference>
<comment type="subcellular location">
    <subcellularLocation>
        <location evidence="2">Secreted</location>
    </subcellularLocation>
</comment>
<dbReference type="AlphaFoldDB" id="K1WY01"/>
<dbReference type="EMBL" id="JH921436">
    <property type="protein sequence ID" value="EKD17457.1"/>
    <property type="molecule type" value="Genomic_DNA"/>
</dbReference>
<name>K1WY01_MARBU</name>
<dbReference type="Proteomes" id="UP000006753">
    <property type="component" value="Unassembled WGS sequence"/>
</dbReference>
<comment type="pathway">
    <text evidence="3">Glycan degradation; xylan degradation.</text>
</comment>
<dbReference type="SUPFAM" id="SSF51445">
    <property type="entry name" value="(Trans)glycosidases"/>
    <property type="match status" value="1"/>
</dbReference>
<organism evidence="16 17">
    <name type="scientific">Marssonina brunnea f. sp. multigermtubi (strain MB_m1)</name>
    <name type="common">Marssonina leaf spot fungus</name>
    <dbReference type="NCBI Taxonomy" id="1072389"/>
    <lineage>
        <taxon>Eukaryota</taxon>
        <taxon>Fungi</taxon>
        <taxon>Dikarya</taxon>
        <taxon>Ascomycota</taxon>
        <taxon>Pezizomycotina</taxon>
        <taxon>Leotiomycetes</taxon>
        <taxon>Helotiales</taxon>
        <taxon>Drepanopezizaceae</taxon>
        <taxon>Drepanopeziza</taxon>
    </lineage>
</organism>
<evidence type="ECO:0000259" key="15">
    <source>
        <dbReference type="PROSITE" id="PS51760"/>
    </source>
</evidence>
<dbReference type="SMART" id="SM00633">
    <property type="entry name" value="Glyco_10"/>
    <property type="match status" value="1"/>
</dbReference>
<feature type="region of interest" description="Disordered" evidence="13">
    <location>
        <begin position="338"/>
        <end position="751"/>
    </location>
</feature>
<keyword evidence="5" id="KW-0964">Secreted</keyword>
<dbReference type="RefSeq" id="XP_007292207.1">
    <property type="nucleotide sequence ID" value="XM_007292145.1"/>
</dbReference>
<keyword evidence="9 12" id="KW-0326">Glycosidase</keyword>
<comment type="similarity">
    <text evidence="4 12">Belongs to the glycosyl hydrolase 10 (cellulase F) family.</text>
</comment>
<evidence type="ECO:0000256" key="2">
    <source>
        <dbReference type="ARBA" id="ARBA00004613"/>
    </source>
</evidence>
<keyword evidence="7 12" id="KW-0378">Hydrolase</keyword>
<evidence type="ECO:0000313" key="16">
    <source>
        <dbReference type="EMBL" id="EKD17457.1"/>
    </source>
</evidence>
<evidence type="ECO:0000256" key="1">
    <source>
        <dbReference type="ARBA" id="ARBA00000681"/>
    </source>
</evidence>
<dbReference type="InterPro" id="IPR001000">
    <property type="entry name" value="GH10_dom"/>
</dbReference>
<dbReference type="GO" id="GO:0045493">
    <property type="term" value="P:xylan catabolic process"/>
    <property type="evidence" value="ECO:0007669"/>
    <property type="project" value="UniProtKB-KW"/>
</dbReference>
<comment type="catalytic activity">
    <reaction evidence="1 12">
        <text>Endohydrolysis of (1-&gt;4)-beta-D-xylosidic linkages in xylans.</text>
        <dbReference type="EC" id="3.2.1.8"/>
    </reaction>
</comment>
<evidence type="ECO:0000256" key="9">
    <source>
        <dbReference type="ARBA" id="ARBA00023295"/>
    </source>
</evidence>
<feature type="compositionally biased region" description="Basic and acidic residues" evidence="13">
    <location>
        <begin position="510"/>
        <end position="584"/>
    </location>
</feature>
<feature type="compositionally biased region" description="Basic and acidic residues" evidence="13">
    <location>
        <begin position="445"/>
        <end position="500"/>
    </location>
</feature>